<comment type="caution">
    <text evidence="1">The sequence shown here is derived from an EMBL/GenBank/DDBJ whole genome shotgun (WGS) entry which is preliminary data.</text>
</comment>
<dbReference type="Proteomes" id="UP000012429">
    <property type="component" value="Unassembled WGS sequence"/>
</dbReference>
<dbReference type="AlphaFoldDB" id="N6VFD9"/>
<gene>
    <name evidence="1" type="ORF">RHSP_80781</name>
</gene>
<evidence type="ECO:0000313" key="1">
    <source>
        <dbReference type="EMBL" id="ENN89832.1"/>
    </source>
</evidence>
<keyword evidence="2" id="KW-1185">Reference proteome</keyword>
<accession>N6VFD9</accession>
<sequence>MRGSLDVFTAPASLEIVQSVNLTSHLERIAIDRIVPALDVDRAGPAGKAQLGDDVSPVAVAEARRAHEDELLLAENAVLLDDLPADRRVLAMDVKNLFRPFADLRQRLDQIDHLMARLPFQAEIVVRGLVEHQLPGVGIVGDVPVAGRPVAVHGAIFEGDLDALVGSALGKLAPDLLVARQAVGERLVADAAGEAGNAGGAEMMGVVDAILPALQRLQVHLALFERIAEHAEGRDGDVAIADCVAAALAEIRKVLTIGSLPEEGLEALEAEIGDLGDVPGGVLVRRPDHRADADGLCRISHDLTVLVLKYRCAGRSWRSRWRLKPWRGCEYCLRLRSRAPCPS</sequence>
<proteinExistence type="predicted"/>
<evidence type="ECO:0000313" key="2">
    <source>
        <dbReference type="Proteomes" id="UP000012429"/>
    </source>
</evidence>
<protein>
    <submittedName>
        <fullName evidence="1">Uncharacterized protein</fullName>
    </submittedName>
</protein>
<name>N6VFD9_9HYPH</name>
<dbReference type="EMBL" id="AQHN01000001">
    <property type="protein sequence ID" value="ENN89832.1"/>
    <property type="molecule type" value="Genomic_DNA"/>
</dbReference>
<reference evidence="1 2" key="1">
    <citation type="journal article" date="2012" name="BMC Genomics">
        <title>Genomic basis of broad host range and environmental adaptability of Rhizobium tropici CIAT 899 and Rhizobium sp. PRF 81 which are used in inoculants for common bean (Phaseolus vulgaris L.).</title>
        <authorList>
            <person name="Ormeno-Orrillo E."/>
            <person name="Menna P."/>
            <person name="Almeida L.G."/>
            <person name="Ollero F.J."/>
            <person name="Nicolas M.F."/>
            <person name="Pains Rodrigues E."/>
            <person name="Shigueyoshi Nakatani A."/>
            <person name="Silva Batista J.S."/>
            <person name="Oliveira Chueire L.M."/>
            <person name="Souza R.C."/>
            <person name="Ribeiro Vasconcelos A.T."/>
            <person name="Megias M."/>
            <person name="Hungria M."/>
            <person name="Martinez-Romero E."/>
        </authorList>
    </citation>
    <scope>NUCLEOTIDE SEQUENCE [LARGE SCALE GENOMIC DNA]</scope>
    <source>
        <strain evidence="1 2">PRF 81</strain>
    </source>
</reference>
<organism evidence="1 2">
    <name type="scientific">Rhizobium freirei PRF 81</name>
    <dbReference type="NCBI Taxonomy" id="363754"/>
    <lineage>
        <taxon>Bacteria</taxon>
        <taxon>Pseudomonadati</taxon>
        <taxon>Pseudomonadota</taxon>
        <taxon>Alphaproteobacteria</taxon>
        <taxon>Hyphomicrobiales</taxon>
        <taxon>Rhizobiaceae</taxon>
        <taxon>Rhizobium/Agrobacterium group</taxon>
        <taxon>Rhizobium</taxon>
    </lineage>
</organism>